<name>A0A6G0TAU3_APHGL</name>
<sequence>MLEWMYTAIFYTFSCFIFYRLIYTESILKPYLDDLTLDNINYALMTSLSILIVLLNPLLASKARKNREKYFKLWREYQIQYEQYTVSELNLGSSILIVLLIVSGTIVTTLELVTNCVLTSQVKPTYVYANGLIYFYTNLTTIQWVTDCHLLTIASKKLLNQFLAQTMAVDTSDRIDGSGVSIETHVSHFVELWRKLSDMSSGLIDTSRGLYEFNFAVQSVIVVQSLYGIAALYIGQHQSIVHYNVYFPTAAWSIINLVVLCEAAYSVTNQIEYKLCYDNLGIVHMIQNDRHNQIKINLFYEFVSLPKLFNIYLRSLECVCEKKNSIINFVFMSLIPTIVLYNIIENTVIVMFRFFGDSGTLSSKAHVGFKTNIAIQSIACNNFSLETQEQIFTALKTIQSHIPVITVKGYFTMDRTYILSYLGVAVSYIIVLAQFKIGTS</sequence>
<feature type="transmembrane region" description="Helical" evidence="1">
    <location>
        <begin position="5"/>
        <end position="22"/>
    </location>
</feature>
<keyword evidence="1" id="KW-0472">Membrane</keyword>
<feature type="transmembrane region" description="Helical" evidence="1">
    <location>
        <begin position="418"/>
        <end position="437"/>
    </location>
</feature>
<evidence type="ECO:0000256" key="1">
    <source>
        <dbReference type="SAM" id="Phobius"/>
    </source>
</evidence>
<organism evidence="2 3">
    <name type="scientific">Aphis glycines</name>
    <name type="common">Soybean aphid</name>
    <dbReference type="NCBI Taxonomy" id="307491"/>
    <lineage>
        <taxon>Eukaryota</taxon>
        <taxon>Metazoa</taxon>
        <taxon>Ecdysozoa</taxon>
        <taxon>Arthropoda</taxon>
        <taxon>Hexapoda</taxon>
        <taxon>Insecta</taxon>
        <taxon>Pterygota</taxon>
        <taxon>Neoptera</taxon>
        <taxon>Paraneoptera</taxon>
        <taxon>Hemiptera</taxon>
        <taxon>Sternorrhyncha</taxon>
        <taxon>Aphidomorpha</taxon>
        <taxon>Aphidoidea</taxon>
        <taxon>Aphididae</taxon>
        <taxon>Aphidini</taxon>
        <taxon>Aphis</taxon>
        <taxon>Aphis</taxon>
    </lineage>
</organism>
<evidence type="ECO:0000313" key="3">
    <source>
        <dbReference type="Proteomes" id="UP000475862"/>
    </source>
</evidence>
<dbReference type="EMBL" id="VYZN01000049">
    <property type="protein sequence ID" value="KAE9528142.1"/>
    <property type="molecule type" value="Genomic_DNA"/>
</dbReference>
<dbReference type="AlphaFoldDB" id="A0A6G0TAU3"/>
<reference evidence="2 3" key="1">
    <citation type="submission" date="2019-08" db="EMBL/GenBank/DDBJ databases">
        <title>The genome of the soybean aphid Biotype 1, its phylome, world population structure and adaptation to the North American continent.</title>
        <authorList>
            <person name="Giordano R."/>
            <person name="Donthu R.K."/>
            <person name="Hernandez A.G."/>
            <person name="Wright C.L."/>
            <person name="Zimin A.V."/>
        </authorList>
    </citation>
    <scope>NUCLEOTIDE SEQUENCE [LARGE SCALE GENOMIC DNA]</scope>
    <source>
        <tissue evidence="2">Whole aphids</tissue>
    </source>
</reference>
<keyword evidence="1" id="KW-1133">Transmembrane helix</keyword>
<feature type="transmembrane region" description="Helical" evidence="1">
    <location>
        <begin position="89"/>
        <end position="110"/>
    </location>
</feature>
<keyword evidence="3" id="KW-1185">Reference proteome</keyword>
<gene>
    <name evidence="2" type="ORF">AGLY_012564</name>
</gene>
<dbReference type="OrthoDB" id="8192827at2759"/>
<protein>
    <submittedName>
        <fullName evidence="2">Uncharacterized protein</fullName>
    </submittedName>
</protein>
<feature type="transmembrane region" description="Helical" evidence="1">
    <location>
        <begin position="42"/>
        <end position="60"/>
    </location>
</feature>
<feature type="transmembrane region" description="Helical" evidence="1">
    <location>
        <begin position="326"/>
        <end position="344"/>
    </location>
</feature>
<proteinExistence type="predicted"/>
<keyword evidence="1" id="KW-0812">Transmembrane</keyword>
<evidence type="ECO:0000313" key="2">
    <source>
        <dbReference type="EMBL" id="KAE9528142.1"/>
    </source>
</evidence>
<dbReference type="Proteomes" id="UP000475862">
    <property type="component" value="Unassembled WGS sequence"/>
</dbReference>
<comment type="caution">
    <text evidence="2">The sequence shown here is derived from an EMBL/GenBank/DDBJ whole genome shotgun (WGS) entry which is preliminary data.</text>
</comment>
<accession>A0A6G0TAU3</accession>